<evidence type="ECO:0000256" key="1">
    <source>
        <dbReference type="SAM" id="Phobius"/>
    </source>
</evidence>
<accession>A0A9Q8WHJ8</accession>
<sequence>MERSRCDKERRQDWKKLCKIPSSRRGLILTYVVYTFFVLCVSFISLRCLGGTGTMEPESLFPCGLIGQTLSYFYDLPSNVHVDVYGFDGEACRG</sequence>
<dbReference type="GeneID" id="73342536"/>
<evidence type="ECO:0000313" key="3">
    <source>
        <dbReference type="Proteomes" id="UP000830671"/>
    </source>
</evidence>
<keyword evidence="1" id="KW-1133">Transmembrane helix</keyword>
<keyword evidence="1" id="KW-0472">Membrane</keyword>
<dbReference type="KEGG" id="clup:CLUP02_08538"/>
<reference evidence="2" key="1">
    <citation type="journal article" date="2021" name="Mol. Plant Microbe Interact.">
        <title>Complete Genome Sequence of the Plant-Pathogenic Fungus Colletotrichum lupini.</title>
        <authorList>
            <person name="Baroncelli R."/>
            <person name="Pensec F."/>
            <person name="Da Lio D."/>
            <person name="Boufleur T."/>
            <person name="Vicente I."/>
            <person name="Sarrocco S."/>
            <person name="Picot A."/>
            <person name="Baraldi E."/>
            <person name="Sukno S."/>
            <person name="Thon M."/>
            <person name="Le Floch G."/>
        </authorList>
    </citation>
    <scope>NUCLEOTIDE SEQUENCE</scope>
    <source>
        <strain evidence="2">IMI 504893</strain>
    </source>
</reference>
<gene>
    <name evidence="2" type="ORF">CLUP02_08538</name>
</gene>
<name>A0A9Q8WHJ8_9PEZI</name>
<keyword evidence="1" id="KW-0812">Transmembrane</keyword>
<protein>
    <submittedName>
        <fullName evidence="2">Uncharacterized protein</fullName>
    </submittedName>
</protein>
<dbReference type="Proteomes" id="UP000830671">
    <property type="component" value="Chromosome 4"/>
</dbReference>
<dbReference type="EMBL" id="CP019476">
    <property type="protein sequence ID" value="UQC83047.1"/>
    <property type="molecule type" value="Genomic_DNA"/>
</dbReference>
<keyword evidence="3" id="KW-1185">Reference proteome</keyword>
<organism evidence="2 3">
    <name type="scientific">Colletotrichum lupini</name>
    <dbReference type="NCBI Taxonomy" id="145971"/>
    <lineage>
        <taxon>Eukaryota</taxon>
        <taxon>Fungi</taxon>
        <taxon>Dikarya</taxon>
        <taxon>Ascomycota</taxon>
        <taxon>Pezizomycotina</taxon>
        <taxon>Sordariomycetes</taxon>
        <taxon>Hypocreomycetidae</taxon>
        <taxon>Glomerellales</taxon>
        <taxon>Glomerellaceae</taxon>
        <taxon>Colletotrichum</taxon>
        <taxon>Colletotrichum acutatum species complex</taxon>
    </lineage>
</organism>
<feature type="transmembrane region" description="Helical" evidence="1">
    <location>
        <begin position="26"/>
        <end position="46"/>
    </location>
</feature>
<proteinExistence type="predicted"/>
<dbReference type="RefSeq" id="XP_049144669.1">
    <property type="nucleotide sequence ID" value="XM_049287526.1"/>
</dbReference>
<dbReference type="AlphaFoldDB" id="A0A9Q8WHJ8"/>
<evidence type="ECO:0000313" key="2">
    <source>
        <dbReference type="EMBL" id="UQC83047.1"/>
    </source>
</evidence>